<dbReference type="InterPro" id="IPR024925">
    <property type="entry name" value="Malonyl_CoA-ACP_transAc"/>
</dbReference>
<dbReference type="Proteomes" id="UP000238196">
    <property type="component" value="Unassembled WGS sequence"/>
</dbReference>
<dbReference type="EMBL" id="PRLP01000001">
    <property type="protein sequence ID" value="PPC79399.1"/>
    <property type="molecule type" value="Genomic_DNA"/>
</dbReference>
<comment type="similarity">
    <text evidence="6">Belongs to the fabD family.</text>
</comment>
<comment type="catalytic activity">
    <reaction evidence="5 6">
        <text>holo-[ACP] + malonyl-CoA = malonyl-[ACP] + CoA</text>
        <dbReference type="Rhea" id="RHEA:41792"/>
        <dbReference type="Rhea" id="RHEA-COMP:9623"/>
        <dbReference type="Rhea" id="RHEA-COMP:9685"/>
        <dbReference type="ChEBI" id="CHEBI:57287"/>
        <dbReference type="ChEBI" id="CHEBI:57384"/>
        <dbReference type="ChEBI" id="CHEBI:64479"/>
        <dbReference type="ChEBI" id="CHEBI:78449"/>
        <dbReference type="EC" id="2.3.1.39"/>
    </reaction>
</comment>
<dbReference type="NCBIfam" id="TIGR00128">
    <property type="entry name" value="fabD"/>
    <property type="match status" value="1"/>
</dbReference>
<evidence type="ECO:0000256" key="3">
    <source>
        <dbReference type="ARBA" id="ARBA00022679"/>
    </source>
</evidence>
<organism evidence="9 10">
    <name type="scientific">Proteobacteria bacterium 228</name>
    <dbReference type="NCBI Taxonomy" id="2083153"/>
    <lineage>
        <taxon>Bacteria</taxon>
        <taxon>Pseudomonadati</taxon>
        <taxon>Pseudomonadota</taxon>
    </lineage>
</organism>
<protein>
    <recommendedName>
        <fullName evidence="2 6">Malonyl CoA-acyl carrier protein transacylase</fullName>
        <ecNumber evidence="1 6">2.3.1.39</ecNumber>
    </recommendedName>
</protein>
<dbReference type="InterPro" id="IPR001227">
    <property type="entry name" value="Ac_transferase_dom_sf"/>
</dbReference>
<reference evidence="9 10" key="1">
    <citation type="submission" date="2018-02" db="EMBL/GenBank/DDBJ databases">
        <title>novel marine gammaproteobacteria from coastal saline agro ecosystem.</title>
        <authorList>
            <person name="Krishnan R."/>
            <person name="Ramesh Kumar N."/>
        </authorList>
    </citation>
    <scope>NUCLEOTIDE SEQUENCE [LARGE SCALE GENOMIC DNA]</scope>
    <source>
        <strain evidence="9 10">228</strain>
    </source>
</reference>
<evidence type="ECO:0000256" key="4">
    <source>
        <dbReference type="ARBA" id="ARBA00023315"/>
    </source>
</evidence>
<dbReference type="InterPro" id="IPR050858">
    <property type="entry name" value="Mal-CoA-ACP_Trans/PKS_FabD"/>
</dbReference>
<dbReference type="Pfam" id="PF00698">
    <property type="entry name" value="Acyl_transf_1"/>
    <property type="match status" value="1"/>
</dbReference>
<evidence type="ECO:0000259" key="8">
    <source>
        <dbReference type="SMART" id="SM00827"/>
    </source>
</evidence>
<dbReference type="FunFam" id="3.30.70.250:FF:000001">
    <property type="entry name" value="Malonyl CoA-acyl carrier protein transacylase"/>
    <property type="match status" value="1"/>
</dbReference>
<name>A0A2S5KY09_9PROT</name>
<dbReference type="GO" id="GO:0005829">
    <property type="term" value="C:cytosol"/>
    <property type="evidence" value="ECO:0007669"/>
    <property type="project" value="TreeGrafter"/>
</dbReference>
<feature type="active site" evidence="7">
    <location>
        <position position="93"/>
    </location>
</feature>
<evidence type="ECO:0000256" key="6">
    <source>
        <dbReference type="PIRNR" id="PIRNR000446"/>
    </source>
</evidence>
<dbReference type="PIRSF" id="PIRSF000446">
    <property type="entry name" value="Mct"/>
    <property type="match status" value="1"/>
</dbReference>
<keyword evidence="3 6" id="KW-0808">Transferase</keyword>
<sequence>MDSKLAFVFPGQGSQHLGMLGELAEAHNVIGETFAEASDVIGVNLWSLAQQGPDEELNKTENTQPLLLTASVALWKLWQQLGGRTPGYMAGHSLGEYTALVCSGAMSLVDGVRLVRTRGELMQEAVPAGQGAMAAILGLDDSVVEACCDKAAEGQIVSAVNYNSPGQLVIAGEAAAVERAMVLCKEAGAKRALPLSVSVPSHCMLMKPAADRLAAIVADVELVVPAIAVVQNVDAQVSGSFEGIRERLLKQLYSPVLWTRSVEFMVAQGVETMLECGPGKVLSGLNKRIARTLDVAAINDPASLASALA</sequence>
<dbReference type="PANTHER" id="PTHR42681:SF1">
    <property type="entry name" value="MALONYL-COA-ACYL CARRIER PROTEIN TRANSACYLASE, MITOCHONDRIAL"/>
    <property type="match status" value="1"/>
</dbReference>
<dbReference type="SMART" id="SM00827">
    <property type="entry name" value="PKS_AT"/>
    <property type="match status" value="1"/>
</dbReference>
<evidence type="ECO:0000313" key="10">
    <source>
        <dbReference type="Proteomes" id="UP000238196"/>
    </source>
</evidence>
<feature type="active site" evidence="7">
    <location>
        <position position="202"/>
    </location>
</feature>
<dbReference type="SUPFAM" id="SSF55048">
    <property type="entry name" value="Probable ACP-binding domain of malonyl-CoA ACP transacylase"/>
    <property type="match status" value="1"/>
</dbReference>
<evidence type="ECO:0000256" key="2">
    <source>
        <dbReference type="ARBA" id="ARBA00018953"/>
    </source>
</evidence>
<dbReference type="Gene3D" id="3.40.366.10">
    <property type="entry name" value="Malonyl-Coenzyme A Acyl Carrier Protein, domain 2"/>
    <property type="match status" value="1"/>
</dbReference>
<dbReference type="InterPro" id="IPR016036">
    <property type="entry name" value="Malonyl_transacylase_ACP-bd"/>
</dbReference>
<proteinExistence type="inferred from homology"/>
<dbReference type="GO" id="GO:0004314">
    <property type="term" value="F:[acyl-carrier-protein] S-malonyltransferase activity"/>
    <property type="evidence" value="ECO:0007669"/>
    <property type="project" value="UniProtKB-EC"/>
</dbReference>
<evidence type="ECO:0000256" key="7">
    <source>
        <dbReference type="PIRSR" id="PIRSR000446-1"/>
    </source>
</evidence>
<accession>A0A2S5KY09</accession>
<evidence type="ECO:0000256" key="1">
    <source>
        <dbReference type="ARBA" id="ARBA00013258"/>
    </source>
</evidence>
<gene>
    <name evidence="9" type="primary">fabD</name>
    <name evidence="9" type="ORF">C4K68_00335</name>
</gene>
<evidence type="ECO:0000256" key="5">
    <source>
        <dbReference type="ARBA" id="ARBA00048462"/>
    </source>
</evidence>
<dbReference type="Gene3D" id="3.30.70.250">
    <property type="entry name" value="Malonyl-CoA ACP transacylase, ACP-binding"/>
    <property type="match status" value="1"/>
</dbReference>
<feature type="domain" description="Malonyl-CoA:ACP transacylase (MAT)" evidence="8">
    <location>
        <begin position="8"/>
        <end position="308"/>
    </location>
</feature>
<comment type="caution">
    <text evidence="9">The sequence shown here is derived from an EMBL/GenBank/DDBJ whole genome shotgun (WGS) entry which is preliminary data.</text>
</comment>
<keyword evidence="4 6" id="KW-0012">Acyltransferase</keyword>
<dbReference type="AlphaFoldDB" id="A0A2S5KY09"/>
<dbReference type="OrthoDB" id="5289168at2"/>
<dbReference type="GO" id="GO:0006633">
    <property type="term" value="P:fatty acid biosynthetic process"/>
    <property type="evidence" value="ECO:0007669"/>
    <property type="project" value="TreeGrafter"/>
</dbReference>
<dbReference type="InterPro" id="IPR014043">
    <property type="entry name" value="Acyl_transferase_dom"/>
</dbReference>
<dbReference type="SUPFAM" id="SSF52151">
    <property type="entry name" value="FabD/lysophospholipase-like"/>
    <property type="match status" value="1"/>
</dbReference>
<dbReference type="EC" id="2.3.1.39" evidence="1 6"/>
<dbReference type="InterPro" id="IPR004410">
    <property type="entry name" value="Malonyl_CoA-ACP_transAc_FabD"/>
</dbReference>
<evidence type="ECO:0000313" key="9">
    <source>
        <dbReference type="EMBL" id="PPC79399.1"/>
    </source>
</evidence>
<dbReference type="InterPro" id="IPR016035">
    <property type="entry name" value="Acyl_Trfase/lysoPLipase"/>
</dbReference>
<dbReference type="PANTHER" id="PTHR42681">
    <property type="entry name" value="MALONYL-COA-ACYL CARRIER PROTEIN TRANSACYLASE, MITOCHONDRIAL"/>
    <property type="match status" value="1"/>
</dbReference>